<evidence type="ECO:0000259" key="13">
    <source>
        <dbReference type="Pfam" id="PF08345"/>
    </source>
</evidence>
<feature type="domain" description="Flagellar M-ring C-terminal" evidence="13">
    <location>
        <begin position="254"/>
        <end position="398"/>
    </location>
</feature>
<dbReference type="InterPro" id="IPR043427">
    <property type="entry name" value="YscJ/FliF"/>
</dbReference>
<keyword evidence="8 9" id="KW-0975">Bacterial flagellum</keyword>
<dbReference type="GO" id="GO:0003774">
    <property type="term" value="F:cytoskeletal motor activity"/>
    <property type="evidence" value="ECO:0007669"/>
    <property type="project" value="InterPro"/>
</dbReference>
<keyword evidence="4" id="KW-1003">Cell membrane</keyword>
<dbReference type="InterPro" id="IPR045851">
    <property type="entry name" value="AMP-bd_C_sf"/>
</dbReference>
<dbReference type="HOGENOM" id="CLU_028108_2_2_9"/>
<dbReference type="Proteomes" id="UP000245423">
    <property type="component" value="Chromosome 1"/>
</dbReference>
<feature type="region of interest" description="Disordered" evidence="10">
    <location>
        <begin position="310"/>
        <end position="330"/>
    </location>
</feature>
<accession>M1ZGD8</accession>
<dbReference type="InterPro" id="IPR006182">
    <property type="entry name" value="FliF_N_dom"/>
</dbReference>
<protein>
    <recommendedName>
        <fullName evidence="9">Flagellar M-ring protein</fullName>
    </recommendedName>
</protein>
<feature type="transmembrane region" description="Helical" evidence="11">
    <location>
        <begin position="422"/>
        <end position="443"/>
    </location>
</feature>
<evidence type="ECO:0000259" key="12">
    <source>
        <dbReference type="Pfam" id="PF01514"/>
    </source>
</evidence>
<feature type="compositionally biased region" description="Acidic residues" evidence="10">
    <location>
        <begin position="315"/>
        <end position="329"/>
    </location>
</feature>
<reference evidence="14 15" key="1">
    <citation type="submission" date="2016-11" db="EMBL/GenBank/DDBJ databases">
        <authorList>
            <person name="Manzoor S."/>
        </authorList>
    </citation>
    <scope>NUCLEOTIDE SEQUENCE [LARGE SCALE GENOMIC DNA]</scope>
    <source>
        <strain evidence="14">Clostridium ultunense strain Esp</strain>
    </source>
</reference>
<keyword evidence="7 11" id="KW-0472">Membrane</keyword>
<dbReference type="RefSeq" id="WP_005587796.1">
    <property type="nucleotide sequence ID" value="NZ_LT669839.1"/>
</dbReference>
<dbReference type="OrthoDB" id="9807026at2"/>
<evidence type="ECO:0000256" key="9">
    <source>
        <dbReference type="PIRNR" id="PIRNR004862"/>
    </source>
</evidence>
<feature type="transmembrane region" description="Helical" evidence="11">
    <location>
        <begin position="27"/>
        <end position="46"/>
    </location>
</feature>
<evidence type="ECO:0000256" key="5">
    <source>
        <dbReference type="ARBA" id="ARBA00022692"/>
    </source>
</evidence>
<dbReference type="PRINTS" id="PR01009">
    <property type="entry name" value="FLGMRINGFLIF"/>
</dbReference>
<evidence type="ECO:0000256" key="1">
    <source>
        <dbReference type="ARBA" id="ARBA00004117"/>
    </source>
</evidence>
<dbReference type="GO" id="GO:0009431">
    <property type="term" value="C:bacterial-type flagellum basal body, MS ring"/>
    <property type="evidence" value="ECO:0007669"/>
    <property type="project" value="InterPro"/>
</dbReference>
<evidence type="ECO:0000256" key="4">
    <source>
        <dbReference type="ARBA" id="ARBA00022475"/>
    </source>
</evidence>
<dbReference type="PANTHER" id="PTHR30046">
    <property type="entry name" value="FLAGELLAR M-RING PROTEIN"/>
    <property type="match status" value="1"/>
</dbReference>
<dbReference type="Pfam" id="PF08345">
    <property type="entry name" value="YscJ_FliF_C"/>
    <property type="match status" value="1"/>
</dbReference>
<dbReference type="GO" id="GO:0005886">
    <property type="term" value="C:plasma membrane"/>
    <property type="evidence" value="ECO:0007669"/>
    <property type="project" value="UniProtKB-SubCell"/>
</dbReference>
<keyword evidence="15" id="KW-1185">Reference proteome</keyword>
<dbReference type="PANTHER" id="PTHR30046:SF0">
    <property type="entry name" value="FLAGELLAR M-RING PROTEIN"/>
    <property type="match status" value="1"/>
</dbReference>
<evidence type="ECO:0000256" key="6">
    <source>
        <dbReference type="ARBA" id="ARBA00022989"/>
    </source>
</evidence>
<evidence type="ECO:0000313" key="15">
    <source>
        <dbReference type="Proteomes" id="UP000245423"/>
    </source>
</evidence>
<keyword evidence="14" id="KW-0282">Flagellum</keyword>
<comment type="subcellular location">
    <subcellularLocation>
        <location evidence="1 9">Bacterial flagellum basal body</location>
    </subcellularLocation>
    <subcellularLocation>
        <location evidence="2">Cell membrane</location>
        <topology evidence="2">Multi-pass membrane protein</topology>
    </subcellularLocation>
</comment>
<keyword evidence="14" id="KW-0966">Cell projection</keyword>
<dbReference type="EMBL" id="LT669839">
    <property type="protein sequence ID" value="SHD77009.1"/>
    <property type="molecule type" value="Genomic_DNA"/>
</dbReference>
<dbReference type="AlphaFoldDB" id="M1ZGD8"/>
<dbReference type="GO" id="GO:0071973">
    <property type="term" value="P:bacterial-type flagellum-dependent cell motility"/>
    <property type="evidence" value="ECO:0007669"/>
    <property type="project" value="InterPro"/>
</dbReference>
<evidence type="ECO:0000256" key="10">
    <source>
        <dbReference type="SAM" id="MobiDB-lite"/>
    </source>
</evidence>
<sequence>MGETIQQMRNQLNEYWQEMGKNKKTKLIIIGIITILSIVILSIVFIRPKYEVLYQDLSLKDTAQITKKLDEMGVKWKTPKDDTTTILVPSELKNKIKIELASYGLPKEGYSFQDAFNDSSWTMTDYDKKERMKLALQNELSLTISDIDGIENATVYINEKEDSGFVLEGNNKETTASVFIEKNDNRPLKAETVMAIQNLVAGSINMDPEKVQIVDSEGRLLTGEQDESEFLMTDQFNIKNNLELRINDSIRNFLENIFGPGNVDIRSSVKINFDSEKTTIVEFAPPIEGSEEGLIRSMEEIEEHMVGGAARGVPGEEENPPDYVMEDDGGERYDKRSSIINYELDEINKEIKKAPGQVEDITVAVLINRDVLIDGNFSPDMEREISDLIYAATGLDTRQVAVKAESFRTQDLADSVGDTKSFNWLAIILALVAASSVAGYIIYRRKKIKELEELDEFDTQMEDVRSIKDEVEDLEFETEESKMKAQIEKFVDRKPDAVAQLLRTWLNE</sequence>
<comment type="function">
    <text evidence="9">The M ring may be actively involved in energy transduction.</text>
</comment>
<evidence type="ECO:0000256" key="11">
    <source>
        <dbReference type="SAM" id="Phobius"/>
    </source>
</evidence>
<keyword evidence="5 11" id="KW-0812">Transmembrane</keyword>
<evidence type="ECO:0000256" key="2">
    <source>
        <dbReference type="ARBA" id="ARBA00004651"/>
    </source>
</evidence>
<feature type="domain" description="Flagellar M-ring N-terminal" evidence="12">
    <location>
        <begin position="47"/>
        <end position="222"/>
    </location>
</feature>
<keyword evidence="6 11" id="KW-1133">Transmembrane helix</keyword>
<evidence type="ECO:0000313" key="14">
    <source>
        <dbReference type="EMBL" id="SHD77009.1"/>
    </source>
</evidence>
<dbReference type="Pfam" id="PF01514">
    <property type="entry name" value="YscJ_FliF"/>
    <property type="match status" value="1"/>
</dbReference>
<proteinExistence type="inferred from homology"/>
<evidence type="ECO:0000256" key="3">
    <source>
        <dbReference type="ARBA" id="ARBA00007971"/>
    </source>
</evidence>
<dbReference type="InterPro" id="IPR000067">
    <property type="entry name" value="FlgMring_FliF"/>
</dbReference>
<evidence type="ECO:0000256" key="7">
    <source>
        <dbReference type="ARBA" id="ARBA00023136"/>
    </source>
</evidence>
<name>M1ZGD8_9FIRM</name>
<dbReference type="PIRSF" id="PIRSF004862">
    <property type="entry name" value="FliF"/>
    <property type="match status" value="1"/>
</dbReference>
<comment type="similarity">
    <text evidence="3 9">Belongs to the FliF family.</text>
</comment>
<dbReference type="InterPro" id="IPR013556">
    <property type="entry name" value="Flag_M-ring_C"/>
</dbReference>
<dbReference type="Gene3D" id="3.30.300.30">
    <property type="match status" value="1"/>
</dbReference>
<organism evidence="14 15">
    <name type="scientific">[Clostridium] ultunense Esp</name>
    <dbReference type="NCBI Taxonomy" id="1288971"/>
    <lineage>
        <taxon>Bacteria</taxon>
        <taxon>Bacillati</taxon>
        <taxon>Bacillota</taxon>
        <taxon>Tissierellia</taxon>
        <taxon>Tissierellales</taxon>
        <taxon>Tepidimicrobiaceae</taxon>
        <taxon>Schnuerera</taxon>
    </lineage>
</organism>
<keyword evidence="14" id="KW-0969">Cilium</keyword>
<dbReference type="NCBIfam" id="TIGR00206">
    <property type="entry name" value="fliF"/>
    <property type="match status" value="1"/>
</dbReference>
<evidence type="ECO:0000256" key="8">
    <source>
        <dbReference type="ARBA" id="ARBA00023143"/>
    </source>
</evidence>
<gene>
    <name evidence="14" type="ORF">CUESP1_1646</name>
</gene>